<dbReference type="EMBL" id="MTKT01001080">
    <property type="protein sequence ID" value="OWM86997.1"/>
    <property type="molecule type" value="Genomic_DNA"/>
</dbReference>
<comment type="caution">
    <text evidence="2">The sequence shown here is derived from an EMBL/GenBank/DDBJ whole genome shotgun (WGS) entry which is preliminary data.</text>
</comment>
<feature type="region of interest" description="Disordered" evidence="1">
    <location>
        <begin position="1"/>
        <end position="24"/>
    </location>
</feature>
<dbReference type="AlphaFoldDB" id="A0A218XPT7"/>
<protein>
    <submittedName>
        <fullName evidence="2">Uncharacterized protein</fullName>
    </submittedName>
</protein>
<reference evidence="3" key="1">
    <citation type="journal article" date="2017" name="Plant J.">
        <title>The pomegranate (Punica granatum L.) genome and the genomics of punicalagin biosynthesis.</title>
        <authorList>
            <person name="Qin G."/>
            <person name="Xu C."/>
            <person name="Ming R."/>
            <person name="Tang H."/>
            <person name="Guyot R."/>
            <person name="Kramer E.M."/>
            <person name="Hu Y."/>
            <person name="Yi X."/>
            <person name="Qi Y."/>
            <person name="Xu X."/>
            <person name="Gao Z."/>
            <person name="Pan H."/>
            <person name="Jian J."/>
            <person name="Tian Y."/>
            <person name="Yue Z."/>
            <person name="Xu Y."/>
        </authorList>
    </citation>
    <scope>NUCLEOTIDE SEQUENCE [LARGE SCALE GENOMIC DNA]</scope>
    <source>
        <strain evidence="3">cv. Dabenzi</strain>
    </source>
</reference>
<evidence type="ECO:0000256" key="1">
    <source>
        <dbReference type="SAM" id="MobiDB-lite"/>
    </source>
</evidence>
<organism evidence="2 3">
    <name type="scientific">Punica granatum</name>
    <name type="common">Pomegranate</name>
    <dbReference type="NCBI Taxonomy" id="22663"/>
    <lineage>
        <taxon>Eukaryota</taxon>
        <taxon>Viridiplantae</taxon>
        <taxon>Streptophyta</taxon>
        <taxon>Embryophyta</taxon>
        <taxon>Tracheophyta</taxon>
        <taxon>Spermatophyta</taxon>
        <taxon>Magnoliopsida</taxon>
        <taxon>eudicotyledons</taxon>
        <taxon>Gunneridae</taxon>
        <taxon>Pentapetalae</taxon>
        <taxon>rosids</taxon>
        <taxon>malvids</taxon>
        <taxon>Myrtales</taxon>
        <taxon>Lythraceae</taxon>
        <taxon>Punica</taxon>
    </lineage>
</organism>
<dbReference type="Proteomes" id="UP000197138">
    <property type="component" value="Unassembled WGS sequence"/>
</dbReference>
<gene>
    <name evidence="2" type="ORF">CDL15_Pgr016034</name>
</gene>
<sequence length="152" mass="15322">MGVVASGPALARQPQPSVRLGSGGSVRGEAATLDVVATTCLPPLIPSLAISRLPYVPLLSSSSLSSPLSLSFGHSSPMGVVASGPALARQPQPSVRLGSGGSVRGEAATLDVVATTCLPPLIPSLAISRLPYVPLLSSYFQPLPFPNPSSSL</sequence>
<accession>A0A218XPT7</accession>
<proteinExistence type="predicted"/>
<evidence type="ECO:0000313" key="2">
    <source>
        <dbReference type="EMBL" id="OWM86997.1"/>
    </source>
</evidence>
<evidence type="ECO:0000313" key="3">
    <source>
        <dbReference type="Proteomes" id="UP000197138"/>
    </source>
</evidence>
<name>A0A218XPT7_PUNGR</name>